<keyword evidence="5" id="KW-1185">Reference proteome</keyword>
<evidence type="ECO:0000259" key="3">
    <source>
        <dbReference type="PROSITE" id="PS51635"/>
    </source>
</evidence>
<dbReference type="InterPro" id="IPR033562">
    <property type="entry name" value="PLPL"/>
</dbReference>
<reference evidence="4 5" key="1">
    <citation type="journal article" date="2010" name="Nature">
        <title>The Ectocarpus genome and the independent evolution of multicellularity in brown algae.</title>
        <authorList>
            <person name="Cock J.M."/>
            <person name="Sterck L."/>
            <person name="Rouze P."/>
            <person name="Scornet D."/>
            <person name="Allen A.E."/>
            <person name="Amoutzias G."/>
            <person name="Anthouard V."/>
            <person name="Artiguenave F."/>
            <person name="Aury J.M."/>
            <person name="Badger J.H."/>
            <person name="Beszteri B."/>
            <person name="Billiau K."/>
            <person name="Bonnet E."/>
            <person name="Bothwell J.H."/>
            <person name="Bowler C."/>
            <person name="Boyen C."/>
            <person name="Brownlee C."/>
            <person name="Carrano C.J."/>
            <person name="Charrier B."/>
            <person name="Cho G.Y."/>
            <person name="Coelho S.M."/>
            <person name="Collen J."/>
            <person name="Corre E."/>
            <person name="Da Silva C."/>
            <person name="Delage L."/>
            <person name="Delaroque N."/>
            <person name="Dittami S.M."/>
            <person name="Doulbeau S."/>
            <person name="Elias M."/>
            <person name="Farnham G."/>
            <person name="Gachon C.M."/>
            <person name="Gschloessl B."/>
            <person name="Heesch S."/>
            <person name="Jabbari K."/>
            <person name="Jubin C."/>
            <person name="Kawai H."/>
            <person name="Kimura K."/>
            <person name="Kloareg B."/>
            <person name="Kupper F.C."/>
            <person name="Lang D."/>
            <person name="Le Bail A."/>
            <person name="Leblanc C."/>
            <person name="Lerouge P."/>
            <person name="Lohr M."/>
            <person name="Lopez P.J."/>
            <person name="Martens C."/>
            <person name="Maumus F."/>
            <person name="Michel G."/>
            <person name="Miranda-Saavedra D."/>
            <person name="Morales J."/>
            <person name="Moreau H."/>
            <person name="Motomura T."/>
            <person name="Nagasato C."/>
            <person name="Napoli C.A."/>
            <person name="Nelson D.R."/>
            <person name="Nyvall-Collen P."/>
            <person name="Peters A.F."/>
            <person name="Pommier C."/>
            <person name="Potin P."/>
            <person name="Poulain J."/>
            <person name="Quesneville H."/>
            <person name="Read B."/>
            <person name="Rensing S.A."/>
            <person name="Ritter A."/>
            <person name="Rousvoal S."/>
            <person name="Samanta M."/>
            <person name="Samson G."/>
            <person name="Schroeder D.C."/>
            <person name="Segurens B."/>
            <person name="Strittmatter M."/>
            <person name="Tonon T."/>
            <person name="Tregear J.W."/>
            <person name="Valentin K."/>
            <person name="von Dassow P."/>
            <person name="Yamagishi T."/>
            <person name="Van de Peer Y."/>
            <person name="Wincker P."/>
        </authorList>
    </citation>
    <scope>NUCLEOTIDE SEQUENCE [LARGE SCALE GENOMIC DNA]</scope>
    <source>
        <strain evidence="5">Ec32 / CCAP1310/4</strain>
    </source>
</reference>
<dbReference type="GO" id="GO:0016020">
    <property type="term" value="C:membrane"/>
    <property type="evidence" value="ECO:0007669"/>
    <property type="project" value="TreeGrafter"/>
</dbReference>
<dbReference type="PANTHER" id="PTHR12406:SF7">
    <property type="entry name" value="PATATIN-LIKE PHOSPHOLIPASE DOMAIN-CONTAINING PROTEIN 4"/>
    <property type="match status" value="1"/>
</dbReference>
<dbReference type="GO" id="GO:0005737">
    <property type="term" value="C:cytoplasm"/>
    <property type="evidence" value="ECO:0007669"/>
    <property type="project" value="TreeGrafter"/>
</dbReference>
<feature type="domain" description="PNPLA" evidence="3">
    <location>
        <begin position="46"/>
        <end position="223"/>
    </location>
</feature>
<dbReference type="Gene3D" id="3.40.1090.10">
    <property type="entry name" value="Cytosolic phospholipase A2 catalytic domain"/>
    <property type="match status" value="1"/>
</dbReference>
<dbReference type="OMA" id="CHIPLYC"/>
<evidence type="ECO:0000313" key="5">
    <source>
        <dbReference type="Proteomes" id="UP000002630"/>
    </source>
</evidence>
<dbReference type="EMBL" id="FN649726">
    <property type="protein sequence ID" value="CBN76643.1"/>
    <property type="molecule type" value="Genomic_DNA"/>
</dbReference>
<dbReference type="eggNOG" id="KOG3773">
    <property type="taxonomic scope" value="Eukaryota"/>
</dbReference>
<accession>D8LBD4</accession>
<dbReference type="InterPro" id="IPR002641">
    <property type="entry name" value="PNPLA_dom"/>
</dbReference>
<dbReference type="OrthoDB" id="197155at2759"/>
<comment type="caution">
    <text evidence="2">Lacks conserved residue(s) required for the propagation of feature annotation.</text>
</comment>
<dbReference type="PROSITE" id="PS51635">
    <property type="entry name" value="PNPLA"/>
    <property type="match status" value="1"/>
</dbReference>
<dbReference type="SUPFAM" id="SSF52151">
    <property type="entry name" value="FabD/lysophospholipase-like"/>
    <property type="match status" value="1"/>
</dbReference>
<evidence type="ECO:0000256" key="1">
    <source>
        <dbReference type="ARBA" id="ARBA00023098"/>
    </source>
</evidence>
<dbReference type="InParanoid" id="D8LBD4"/>
<name>D8LBD4_ECTSI</name>
<feature type="short sequence motif" description="GXSXG" evidence="2">
    <location>
        <begin position="79"/>
        <end position="83"/>
    </location>
</feature>
<proteinExistence type="predicted"/>
<sequence>MMRMYPLLFGAGAARKCHAFSTAGFVSSHPPPPQPPPPTLSSQIGFSFTPGGLLFPYHLGVAKCLEMEGFLSNDTPLAGSSAGALAAVVVGCGLSIDTAAELSGRVFDDCSDGGAAFRLRNIVQKGLDGALPEDAHEILNNREGAVTVGITQLGFPSLKKSVFVSNFESRADLIEVLLGSCHVPFWFSGQPYMQVRGQPTVDGFFAMPRAQFGAPDIPTADEVVRITVFPTTSVPMQSDKPGDLISPDLLDRYQSGRFMELLNYALNPGNDFVQEELFNAGFESGGVWCDKYGEDYRRRHEEKYSPEMLAPSTAGL</sequence>
<dbReference type="Proteomes" id="UP000002630">
    <property type="component" value="Linkage Group LG01"/>
</dbReference>
<gene>
    <name evidence="4" type="ORF">Esi_0000_0390</name>
</gene>
<dbReference type="EMBL" id="FN647682">
    <property type="protein sequence ID" value="CBN76643.1"/>
    <property type="molecule type" value="Genomic_DNA"/>
</dbReference>
<dbReference type="Pfam" id="PF01734">
    <property type="entry name" value="Patatin"/>
    <property type="match status" value="1"/>
</dbReference>
<keyword evidence="1" id="KW-0443">Lipid metabolism</keyword>
<dbReference type="InterPro" id="IPR016035">
    <property type="entry name" value="Acyl_Trfase/lysoPLipase"/>
</dbReference>
<dbReference type="GO" id="GO:0055088">
    <property type="term" value="P:lipid homeostasis"/>
    <property type="evidence" value="ECO:0007669"/>
    <property type="project" value="TreeGrafter"/>
</dbReference>
<dbReference type="PANTHER" id="PTHR12406">
    <property type="entry name" value="CALCIUM-INDEPENDENT PHOSPHOLIPASE A2 IPLA2 -RELATED"/>
    <property type="match status" value="1"/>
</dbReference>
<dbReference type="GO" id="GO:0019433">
    <property type="term" value="P:triglyceride catabolic process"/>
    <property type="evidence" value="ECO:0007669"/>
    <property type="project" value="TreeGrafter"/>
</dbReference>
<evidence type="ECO:0000256" key="2">
    <source>
        <dbReference type="PROSITE-ProRule" id="PRU01161"/>
    </source>
</evidence>
<protein>
    <recommendedName>
        <fullName evidence="3">PNPLA domain-containing protein</fullName>
    </recommendedName>
</protein>
<dbReference type="STRING" id="2880.D8LBD4"/>
<dbReference type="GO" id="GO:0004806">
    <property type="term" value="F:triacylglycerol lipase activity"/>
    <property type="evidence" value="ECO:0007669"/>
    <property type="project" value="TreeGrafter"/>
</dbReference>
<evidence type="ECO:0000313" key="4">
    <source>
        <dbReference type="EMBL" id="CBN76643.1"/>
    </source>
</evidence>
<dbReference type="AlphaFoldDB" id="D8LBD4"/>
<organism evidence="4 5">
    <name type="scientific">Ectocarpus siliculosus</name>
    <name type="common">Brown alga</name>
    <name type="synonym">Conferva siliculosa</name>
    <dbReference type="NCBI Taxonomy" id="2880"/>
    <lineage>
        <taxon>Eukaryota</taxon>
        <taxon>Sar</taxon>
        <taxon>Stramenopiles</taxon>
        <taxon>Ochrophyta</taxon>
        <taxon>PX clade</taxon>
        <taxon>Phaeophyceae</taxon>
        <taxon>Ectocarpales</taxon>
        <taxon>Ectocarpaceae</taxon>
        <taxon>Ectocarpus</taxon>
    </lineage>
</organism>
<dbReference type="GO" id="GO:0005811">
    <property type="term" value="C:lipid droplet"/>
    <property type="evidence" value="ECO:0007669"/>
    <property type="project" value="TreeGrafter"/>
</dbReference>